<dbReference type="HOGENOM" id="CLU_3287267_0_0_9"/>
<keyword evidence="1" id="KW-0472">Membrane</keyword>
<dbReference type="Proteomes" id="UP000003081">
    <property type="component" value="Unassembled WGS sequence"/>
</dbReference>
<proteinExistence type="predicted"/>
<feature type="transmembrane region" description="Helical" evidence="1">
    <location>
        <begin position="6"/>
        <end position="28"/>
    </location>
</feature>
<evidence type="ECO:0000256" key="1">
    <source>
        <dbReference type="SAM" id="Phobius"/>
    </source>
</evidence>
<keyword evidence="3" id="KW-1185">Reference proteome</keyword>
<dbReference type="AlphaFoldDB" id="C4IDF7"/>
<evidence type="ECO:0000313" key="3">
    <source>
        <dbReference type="Proteomes" id="UP000003081"/>
    </source>
</evidence>
<sequence>MARYYLVMFCDTIFSVNKYIASIVLFTLKVHCNEMFIGFH</sequence>
<comment type="caution">
    <text evidence="2">The sequence shown here is derived from an EMBL/GenBank/DDBJ whole genome shotgun (WGS) entry which is preliminary data.</text>
</comment>
<keyword evidence="1" id="KW-1133">Transmembrane helix</keyword>
<evidence type="ECO:0000313" key="2">
    <source>
        <dbReference type="EMBL" id="EEP55543.1"/>
    </source>
</evidence>
<gene>
    <name evidence="2" type="ORF">CLP_3387</name>
</gene>
<keyword evidence="1" id="KW-0812">Transmembrane</keyword>
<protein>
    <submittedName>
        <fullName evidence="2">Uncharacterized protein</fullName>
    </submittedName>
</protein>
<reference evidence="2 3" key="1">
    <citation type="submission" date="2009-08" db="EMBL/GenBank/DDBJ databases">
        <authorList>
            <person name="Shrivastava S."/>
            <person name="Brinkac L.B."/>
            <person name="Brown J.L."/>
            <person name="Bruce D.B."/>
            <person name="Detter C."/>
            <person name="Green L.D."/>
            <person name="Munk C.A."/>
            <person name="Rogers Y.C."/>
            <person name="Tapia R."/>
            <person name="Sims D.R."/>
            <person name="Smith L.A."/>
            <person name="Smith T.J."/>
            <person name="Sutton G."/>
            <person name="Brettin T."/>
        </authorList>
    </citation>
    <scope>NUCLEOTIDE SEQUENCE [LARGE SCALE GENOMIC DNA]</scope>
    <source>
        <strain evidence="3">E4 str. BoNT E BL5262</strain>
    </source>
</reference>
<accession>C4IDF7</accession>
<organism evidence="2 3">
    <name type="scientific">Clostridium butyricum E4 str. BoNT E BL5262</name>
    <dbReference type="NCBI Taxonomy" id="632245"/>
    <lineage>
        <taxon>Bacteria</taxon>
        <taxon>Bacillati</taxon>
        <taxon>Bacillota</taxon>
        <taxon>Clostridia</taxon>
        <taxon>Eubacteriales</taxon>
        <taxon>Clostridiaceae</taxon>
        <taxon>Clostridium</taxon>
    </lineage>
</organism>
<name>C4IDF7_CLOBU</name>
<dbReference type="EMBL" id="ACOM01000004">
    <property type="protein sequence ID" value="EEP55543.1"/>
    <property type="molecule type" value="Genomic_DNA"/>
</dbReference>